<evidence type="ECO:0000259" key="2">
    <source>
        <dbReference type="PROSITE" id="PS50041"/>
    </source>
</evidence>
<dbReference type="SUPFAM" id="SSF56436">
    <property type="entry name" value="C-type lectin-like"/>
    <property type="match status" value="1"/>
</dbReference>
<dbReference type="InterPro" id="IPR035076">
    <property type="entry name" value="Toxin/TOLIP"/>
</dbReference>
<proteinExistence type="predicted"/>
<feature type="disulfide bond" evidence="1">
    <location>
        <begin position="2"/>
        <end position="15"/>
    </location>
</feature>
<evidence type="ECO:0000259" key="3">
    <source>
        <dbReference type="PROSITE" id="PS51670"/>
    </source>
</evidence>
<feature type="domain" description="C-type lectin" evidence="2">
    <location>
        <begin position="162"/>
        <end position="279"/>
    </location>
</feature>
<dbReference type="OrthoDB" id="6102775at2759"/>
<dbReference type="PROSITE" id="PS50041">
    <property type="entry name" value="C_TYPE_LECTIN_2"/>
    <property type="match status" value="1"/>
</dbReference>
<dbReference type="Pfam" id="PF00087">
    <property type="entry name" value="Toxin_TOLIP"/>
    <property type="match status" value="1"/>
</dbReference>
<evidence type="ECO:0000313" key="4">
    <source>
        <dbReference type="EMBL" id="CAC5390026.1"/>
    </source>
</evidence>
<keyword evidence="1" id="KW-1015">Disulfide bond</keyword>
<dbReference type="EMBL" id="CACVKT020004442">
    <property type="protein sequence ID" value="CAC5390026.1"/>
    <property type="molecule type" value="Genomic_DNA"/>
</dbReference>
<dbReference type="PROSITE" id="PS51670">
    <property type="entry name" value="SHKT"/>
    <property type="match status" value="1"/>
</dbReference>
<sequence>MCQDNCIATLCPRTCGLCPLKCYSCNHVDHPSDCHQIELCSNISMVCNDLYGAVTNPTQSRVRRDVDLIGGCCSSDLCNKYNEPDKIPAPTILPALTCYECASVDLPRHCRNRVMCDGHKESCIAVESHVFNFKEGYKLGCVAKQNCKDLLAMNIEGVCCDNNFCNGNYVPTTTLVPPTSTVVSTTASKQSQLGLPTANRYWLDAYRNSSSFSGPWHWRSTGDILRRQTYSHWRPGSHDQTKPDGEHCASIGKAESGDSDNGYYWDRRSCTFHAPAICEYPLGHEP</sequence>
<dbReference type="Gene3D" id="3.10.100.10">
    <property type="entry name" value="Mannose-Binding Protein A, subunit A"/>
    <property type="match status" value="1"/>
</dbReference>
<dbReference type="CDD" id="cd00037">
    <property type="entry name" value="CLECT"/>
    <property type="match status" value="1"/>
</dbReference>
<dbReference type="InterPro" id="IPR016187">
    <property type="entry name" value="CTDL_fold"/>
</dbReference>
<feature type="domain" description="ShKT" evidence="3">
    <location>
        <begin position="1"/>
        <end position="18"/>
    </location>
</feature>
<dbReference type="Gene3D" id="2.10.60.10">
    <property type="entry name" value="CD59"/>
    <property type="match status" value="1"/>
</dbReference>
<evidence type="ECO:0000256" key="1">
    <source>
        <dbReference type="PROSITE-ProRule" id="PRU01005"/>
    </source>
</evidence>
<dbReference type="InterPro" id="IPR003582">
    <property type="entry name" value="ShKT_dom"/>
</dbReference>
<accession>A0A6J8C386</accession>
<comment type="caution">
    <text evidence="1">Lacks conserved residue(s) required for the propagation of feature annotation.</text>
</comment>
<dbReference type="InterPro" id="IPR001304">
    <property type="entry name" value="C-type_lectin-like"/>
</dbReference>
<gene>
    <name evidence="4" type="ORF">MCOR_25152</name>
</gene>
<dbReference type="Pfam" id="PF00059">
    <property type="entry name" value="Lectin_C"/>
    <property type="match status" value="1"/>
</dbReference>
<protein>
    <recommendedName>
        <fullName evidence="6">C-type lectin domain-containing protein</fullName>
    </recommendedName>
</protein>
<dbReference type="Proteomes" id="UP000507470">
    <property type="component" value="Unassembled WGS sequence"/>
</dbReference>
<evidence type="ECO:0000313" key="5">
    <source>
        <dbReference type="Proteomes" id="UP000507470"/>
    </source>
</evidence>
<reference evidence="4 5" key="1">
    <citation type="submission" date="2020-06" db="EMBL/GenBank/DDBJ databases">
        <authorList>
            <person name="Li R."/>
            <person name="Bekaert M."/>
        </authorList>
    </citation>
    <scope>NUCLEOTIDE SEQUENCE [LARGE SCALE GENOMIC DNA]</scope>
    <source>
        <strain evidence="5">wild</strain>
    </source>
</reference>
<organism evidence="4 5">
    <name type="scientific">Mytilus coruscus</name>
    <name type="common">Sea mussel</name>
    <dbReference type="NCBI Taxonomy" id="42192"/>
    <lineage>
        <taxon>Eukaryota</taxon>
        <taxon>Metazoa</taxon>
        <taxon>Spiralia</taxon>
        <taxon>Lophotrochozoa</taxon>
        <taxon>Mollusca</taxon>
        <taxon>Bivalvia</taxon>
        <taxon>Autobranchia</taxon>
        <taxon>Pteriomorphia</taxon>
        <taxon>Mytilida</taxon>
        <taxon>Mytiloidea</taxon>
        <taxon>Mytilidae</taxon>
        <taxon>Mytilinae</taxon>
        <taxon>Mytilus</taxon>
    </lineage>
</organism>
<dbReference type="InterPro" id="IPR016186">
    <property type="entry name" value="C-type_lectin-like/link_sf"/>
</dbReference>
<evidence type="ECO:0008006" key="6">
    <source>
        <dbReference type="Google" id="ProtNLM"/>
    </source>
</evidence>
<dbReference type="AlphaFoldDB" id="A0A6J8C386"/>
<name>A0A6J8C386_MYTCO</name>
<dbReference type="SUPFAM" id="SSF57302">
    <property type="entry name" value="Snake toxin-like"/>
    <property type="match status" value="1"/>
</dbReference>
<keyword evidence="5" id="KW-1185">Reference proteome</keyword>
<dbReference type="InterPro" id="IPR045860">
    <property type="entry name" value="Snake_toxin-like_sf"/>
</dbReference>